<dbReference type="PANTHER" id="PTHR11941:SF54">
    <property type="entry name" value="ENOYL-COA HYDRATASE, MITOCHONDRIAL"/>
    <property type="match status" value="1"/>
</dbReference>
<dbReference type="InterPro" id="IPR029045">
    <property type="entry name" value="ClpP/crotonase-like_dom_sf"/>
</dbReference>
<dbReference type="Pfam" id="PF00378">
    <property type="entry name" value="ECH_1"/>
    <property type="match status" value="1"/>
</dbReference>
<evidence type="ECO:0000256" key="2">
    <source>
        <dbReference type="ARBA" id="ARBA00023239"/>
    </source>
</evidence>
<dbReference type="RefSeq" id="WP_160551207.1">
    <property type="nucleotide sequence ID" value="NZ_CP047650.1"/>
</dbReference>
<keyword evidence="2 4" id="KW-0456">Lyase</keyword>
<dbReference type="GO" id="GO:0006635">
    <property type="term" value="P:fatty acid beta-oxidation"/>
    <property type="evidence" value="ECO:0007669"/>
    <property type="project" value="TreeGrafter"/>
</dbReference>
<proteinExistence type="inferred from homology"/>
<comment type="similarity">
    <text evidence="1 3">Belongs to the enoyl-CoA hydratase/isomerase family.</text>
</comment>
<dbReference type="PROSITE" id="PS00166">
    <property type="entry name" value="ENOYL_COA_HYDRATASE"/>
    <property type="match status" value="1"/>
</dbReference>
<dbReference type="AlphaFoldDB" id="A0A857J3H5"/>
<dbReference type="EC" id="4.2.1.17" evidence="4"/>
<dbReference type="Gene3D" id="1.10.12.10">
    <property type="entry name" value="Lyase 2-enoyl-coa Hydratase, Chain A, domain 2"/>
    <property type="match status" value="1"/>
</dbReference>
<dbReference type="InterPro" id="IPR001753">
    <property type="entry name" value="Enoyl-CoA_hydra/iso"/>
</dbReference>
<accession>A0A857J3H5</accession>
<dbReference type="Gene3D" id="3.90.226.10">
    <property type="entry name" value="2-enoyl-CoA Hydratase, Chain A, domain 1"/>
    <property type="match status" value="1"/>
</dbReference>
<dbReference type="GO" id="GO:0004300">
    <property type="term" value="F:enoyl-CoA hydratase activity"/>
    <property type="evidence" value="ECO:0007669"/>
    <property type="project" value="UniProtKB-EC"/>
</dbReference>
<dbReference type="KEGG" id="xyk:GT347_06595"/>
<dbReference type="NCBIfam" id="NF004781">
    <property type="entry name" value="PRK06127.1"/>
    <property type="match status" value="1"/>
</dbReference>
<dbReference type="InterPro" id="IPR014748">
    <property type="entry name" value="Enoyl-CoA_hydra_C"/>
</dbReference>
<evidence type="ECO:0000313" key="5">
    <source>
        <dbReference type="Proteomes" id="UP000464787"/>
    </source>
</evidence>
<dbReference type="EMBL" id="CP047650">
    <property type="protein sequence ID" value="QHI97689.1"/>
    <property type="molecule type" value="Genomic_DNA"/>
</dbReference>
<dbReference type="Proteomes" id="UP000464787">
    <property type="component" value="Chromosome"/>
</dbReference>
<evidence type="ECO:0000313" key="4">
    <source>
        <dbReference type="EMBL" id="QHI97689.1"/>
    </source>
</evidence>
<evidence type="ECO:0000256" key="3">
    <source>
        <dbReference type="RuleBase" id="RU003707"/>
    </source>
</evidence>
<dbReference type="PANTHER" id="PTHR11941">
    <property type="entry name" value="ENOYL-COA HYDRATASE-RELATED"/>
    <property type="match status" value="1"/>
</dbReference>
<dbReference type="InterPro" id="IPR018376">
    <property type="entry name" value="Enoyl-CoA_hyd/isom_CS"/>
</dbReference>
<reference evidence="4 5" key="1">
    <citation type="submission" date="2020-01" db="EMBL/GenBank/DDBJ databases">
        <title>Genome sequencing of strain KACC 21265.</title>
        <authorList>
            <person name="Heo J."/>
            <person name="Kim S.-J."/>
            <person name="Kim J.-S."/>
            <person name="Hong S.-B."/>
            <person name="Kwon S.-W."/>
        </authorList>
    </citation>
    <scope>NUCLEOTIDE SEQUENCE [LARGE SCALE GENOMIC DNA]</scope>
    <source>
        <strain evidence="4 5">KACC 21265</strain>
    </source>
</reference>
<sequence length="264" mass="28760">MTSSTEFLLARKEGAIGWMTFNNPAKHNAISVEMARAVPAVMAGFDADPEIRVVVVNGMGERAFAAGSNISGFGEVRTNPEQNRAYHDMNEDSYNAVYACSKPTIAMIHGYCIGGGLDFASSCDIRICDDRAQFAIPAVKLGLGFSWEGQVRLSRLLSPAMARDLFFSGRRWDAEQALRTGLVHQVVPTAELEDAVRAYAAVIAANAPLTLRALKRGFLEQEKPAGQVDMQAAQDLIDACYRSQDYLEGRDAFAAKRSPNFKGN</sequence>
<evidence type="ECO:0000256" key="1">
    <source>
        <dbReference type="ARBA" id="ARBA00005254"/>
    </source>
</evidence>
<protein>
    <submittedName>
        <fullName evidence="4">Enoyl-CoA hydratase</fullName>
        <ecNumber evidence="4">4.2.1.17</ecNumber>
    </submittedName>
</protein>
<dbReference type="CDD" id="cd06558">
    <property type="entry name" value="crotonase-like"/>
    <property type="match status" value="1"/>
</dbReference>
<gene>
    <name evidence="4" type="ORF">GT347_06595</name>
</gene>
<keyword evidence="5" id="KW-1185">Reference proteome</keyword>
<dbReference type="SUPFAM" id="SSF52096">
    <property type="entry name" value="ClpP/crotonase"/>
    <property type="match status" value="1"/>
</dbReference>
<organism evidence="4 5">
    <name type="scientific">Xylophilus rhododendri</name>
    <dbReference type="NCBI Taxonomy" id="2697032"/>
    <lineage>
        <taxon>Bacteria</taxon>
        <taxon>Pseudomonadati</taxon>
        <taxon>Pseudomonadota</taxon>
        <taxon>Betaproteobacteria</taxon>
        <taxon>Burkholderiales</taxon>
        <taxon>Xylophilus</taxon>
    </lineage>
</organism>
<name>A0A857J3H5_9BURK</name>